<comment type="function">
    <text evidence="10">Catalyzes the cyclization of GTP to (8S)-3',8-cyclo-7,8-dihydroguanosine 5'-triphosphate.</text>
</comment>
<dbReference type="GO" id="GO:0061798">
    <property type="term" value="F:GTP 3',8'-cyclase activity"/>
    <property type="evidence" value="ECO:0007669"/>
    <property type="project" value="UniProtKB-EC"/>
</dbReference>
<gene>
    <name evidence="10 12" type="primary">moaA</name>
    <name evidence="12" type="ORF">OLW01_11700</name>
</gene>
<evidence type="ECO:0000256" key="2">
    <source>
        <dbReference type="ARBA" id="ARBA00022691"/>
    </source>
</evidence>
<feature type="binding site" evidence="10">
    <location>
        <position position="155"/>
    </location>
    <ligand>
        <name>GTP</name>
        <dbReference type="ChEBI" id="CHEBI:37565"/>
    </ligand>
</feature>
<dbReference type="CDD" id="cd01335">
    <property type="entry name" value="Radical_SAM"/>
    <property type="match status" value="1"/>
</dbReference>
<evidence type="ECO:0000256" key="4">
    <source>
        <dbReference type="ARBA" id="ARBA00022741"/>
    </source>
</evidence>
<dbReference type="InterPro" id="IPR050105">
    <property type="entry name" value="MoCo_biosynth_MoaA/MoaC"/>
</dbReference>
<feature type="binding site" evidence="10">
    <location>
        <position position="21"/>
    </location>
    <ligand>
        <name>[4Fe-4S] cluster</name>
        <dbReference type="ChEBI" id="CHEBI:49883"/>
        <label>1</label>
        <note>4Fe-4S-S-AdoMet</note>
    </ligand>
</feature>
<reference evidence="12" key="1">
    <citation type="submission" date="2022-10" db="EMBL/GenBank/DDBJ databases">
        <title>Catenovulum adriacola sp. nov. isolated in the Harbour of Susak.</title>
        <authorList>
            <person name="Schoch T."/>
            <person name="Reich S.J."/>
            <person name="Stoeferle S."/>
            <person name="Flaiz M."/>
            <person name="Kazda M."/>
            <person name="Riedel C.U."/>
            <person name="Duerre P."/>
        </authorList>
    </citation>
    <scope>NUCLEOTIDE SEQUENCE</scope>
    <source>
        <strain evidence="12">TS8</strain>
    </source>
</reference>
<organism evidence="12 13">
    <name type="scientific">Catenovulum adriaticum</name>
    <dbReference type="NCBI Taxonomy" id="2984846"/>
    <lineage>
        <taxon>Bacteria</taxon>
        <taxon>Pseudomonadati</taxon>
        <taxon>Pseudomonadota</taxon>
        <taxon>Gammaproteobacteria</taxon>
        <taxon>Alteromonadales</taxon>
        <taxon>Alteromonadaceae</taxon>
        <taxon>Catenovulum</taxon>
    </lineage>
</organism>
<comment type="subunit">
    <text evidence="10">Monomer and homodimer.</text>
</comment>
<comment type="catalytic activity">
    <reaction evidence="10">
        <text>GTP + AH2 + S-adenosyl-L-methionine = (8S)-3',8-cyclo-7,8-dihydroguanosine 5'-triphosphate + 5'-deoxyadenosine + L-methionine + A + H(+)</text>
        <dbReference type="Rhea" id="RHEA:49576"/>
        <dbReference type="ChEBI" id="CHEBI:13193"/>
        <dbReference type="ChEBI" id="CHEBI:15378"/>
        <dbReference type="ChEBI" id="CHEBI:17319"/>
        <dbReference type="ChEBI" id="CHEBI:17499"/>
        <dbReference type="ChEBI" id="CHEBI:37565"/>
        <dbReference type="ChEBI" id="CHEBI:57844"/>
        <dbReference type="ChEBI" id="CHEBI:59789"/>
        <dbReference type="ChEBI" id="CHEBI:131766"/>
        <dbReference type="EC" id="4.1.99.22"/>
    </reaction>
</comment>
<dbReference type="Pfam" id="PF04055">
    <property type="entry name" value="Radical_SAM"/>
    <property type="match status" value="1"/>
</dbReference>
<evidence type="ECO:0000256" key="10">
    <source>
        <dbReference type="HAMAP-Rule" id="MF_01225"/>
    </source>
</evidence>
<dbReference type="Proteomes" id="UP001163726">
    <property type="component" value="Chromosome"/>
</dbReference>
<evidence type="ECO:0000259" key="11">
    <source>
        <dbReference type="PROSITE" id="PS51918"/>
    </source>
</evidence>
<sequence>MLQDKMGRQFHYLRLSITDVCNFKCTYCLPDGYQCDSSRDFLSLDEIRRLVTAFARLGTSKIRITGGEPGLRKDLPQIIQTCKSIDGIEQVALTSNGFNLEQKINQWVDAGLDSLNISIDSLKPDMFRLITGHDKLESILRGLALARQAGLKAIKVNTVLMQQYNANQLDEYLSWLQDKAYTLRFIELMQTGDNQSFFNQNHVSGESIKQKLLAEGWSAVIRDKAAGPAQEFYHPDYQGKVGLIMPYSKDFCVSCNRLRMSALGKLHLCLFTEHGIDMRSLLKRDNQLNELCDALQLALADKTPSHLLQEGETGGTSHLAMIGG</sequence>
<keyword evidence="13" id="KW-1185">Reference proteome</keyword>
<dbReference type="SFLD" id="SFLDS00029">
    <property type="entry name" value="Radical_SAM"/>
    <property type="match status" value="1"/>
</dbReference>
<dbReference type="InterPro" id="IPR058240">
    <property type="entry name" value="rSAM_sf"/>
</dbReference>
<keyword evidence="7 10" id="KW-0342">GTP-binding</keyword>
<dbReference type="InterPro" id="IPR007197">
    <property type="entry name" value="rSAM"/>
</dbReference>
<keyword evidence="6 10" id="KW-0411">Iron-sulfur</keyword>
<comment type="pathway">
    <text evidence="10">Cofactor biosynthesis; molybdopterin biosynthesis.</text>
</comment>
<comment type="similarity">
    <text evidence="10">Belongs to the radical SAM superfamily. MoaA family.</text>
</comment>
<feature type="binding site" evidence="10">
    <location>
        <position position="27"/>
    </location>
    <ligand>
        <name>S-adenosyl-L-methionine</name>
        <dbReference type="ChEBI" id="CHEBI:59789"/>
    </ligand>
</feature>
<keyword evidence="9 10" id="KW-0456">Lyase</keyword>
<feature type="domain" description="Radical SAM core" evidence="11">
    <location>
        <begin position="5"/>
        <end position="229"/>
    </location>
</feature>
<keyword evidence="5 10" id="KW-0408">Iron</keyword>
<dbReference type="InterPro" id="IPR013785">
    <property type="entry name" value="Aldolase_TIM"/>
</dbReference>
<dbReference type="InterPro" id="IPR006638">
    <property type="entry name" value="Elp3/MiaA/NifB-like_rSAM"/>
</dbReference>
<dbReference type="PANTHER" id="PTHR22960">
    <property type="entry name" value="MOLYBDOPTERIN COFACTOR SYNTHESIS PROTEIN A"/>
    <property type="match status" value="1"/>
</dbReference>
<dbReference type="CDD" id="cd21117">
    <property type="entry name" value="Twitch_MoaA"/>
    <property type="match status" value="1"/>
</dbReference>
<evidence type="ECO:0000256" key="9">
    <source>
        <dbReference type="ARBA" id="ARBA00023239"/>
    </source>
</evidence>
<dbReference type="PANTHER" id="PTHR22960:SF28">
    <property type="entry name" value="GTP 3',8-CYCLASE"/>
    <property type="match status" value="1"/>
</dbReference>
<keyword evidence="2 10" id="KW-0949">S-adenosyl-L-methionine</keyword>
<name>A0ABY7AKG1_9ALTE</name>
<feature type="binding site" evidence="10">
    <location>
        <position position="25"/>
    </location>
    <ligand>
        <name>[4Fe-4S] cluster</name>
        <dbReference type="ChEBI" id="CHEBI:49883"/>
        <label>1</label>
        <note>4Fe-4S-S-AdoMet</note>
    </ligand>
</feature>
<evidence type="ECO:0000256" key="5">
    <source>
        <dbReference type="ARBA" id="ARBA00023004"/>
    </source>
</evidence>
<keyword evidence="1 10" id="KW-0004">4Fe-4S</keyword>
<protein>
    <recommendedName>
        <fullName evidence="10">GTP 3',8-cyclase</fullName>
        <ecNumber evidence="10">4.1.99.22</ecNumber>
    </recommendedName>
    <alternativeName>
        <fullName evidence="10">Molybdenum cofactor biosynthesis protein A</fullName>
    </alternativeName>
</protein>
<feature type="binding site" evidence="10">
    <location>
        <position position="189"/>
    </location>
    <ligand>
        <name>S-adenosyl-L-methionine</name>
        <dbReference type="ChEBI" id="CHEBI:59789"/>
    </ligand>
</feature>
<feature type="binding site" evidence="10">
    <location>
        <position position="94"/>
    </location>
    <ligand>
        <name>GTP</name>
        <dbReference type="ChEBI" id="CHEBI:37565"/>
    </ligand>
</feature>
<evidence type="ECO:0000313" key="12">
    <source>
        <dbReference type="EMBL" id="WAJ69810.1"/>
    </source>
</evidence>
<proteinExistence type="inferred from homology"/>
<evidence type="ECO:0000256" key="1">
    <source>
        <dbReference type="ARBA" id="ARBA00022485"/>
    </source>
</evidence>
<keyword evidence="8 10" id="KW-0501">Molybdenum cofactor biosynthesis</keyword>
<dbReference type="SFLD" id="SFLDG01386">
    <property type="entry name" value="main_SPASM_domain-containing"/>
    <property type="match status" value="1"/>
</dbReference>
<feature type="binding site" evidence="10">
    <location>
        <position position="28"/>
    </location>
    <ligand>
        <name>[4Fe-4S] cluster</name>
        <dbReference type="ChEBI" id="CHEBI:49883"/>
        <label>1</label>
        <note>4Fe-4S-S-AdoMet</note>
    </ligand>
</feature>
<dbReference type="Pfam" id="PF06463">
    <property type="entry name" value="Mob_synth_C"/>
    <property type="match status" value="1"/>
</dbReference>
<dbReference type="SMART" id="SM00729">
    <property type="entry name" value="Elp3"/>
    <property type="match status" value="1"/>
</dbReference>
<keyword evidence="4 10" id="KW-0547">Nucleotide-binding</keyword>
<dbReference type="SFLD" id="SFLDG01067">
    <property type="entry name" value="SPASM/twitch_domain_containing"/>
    <property type="match status" value="1"/>
</dbReference>
<dbReference type="RefSeq" id="WP_268074099.1">
    <property type="nucleotide sequence ID" value="NZ_CP109965.1"/>
</dbReference>
<feature type="binding site" evidence="10">
    <location>
        <position position="255"/>
    </location>
    <ligand>
        <name>[4Fe-4S] cluster</name>
        <dbReference type="ChEBI" id="CHEBI:49883"/>
        <label>2</label>
        <note>4Fe-4S-substrate</note>
    </ligand>
</feature>
<feature type="binding site" evidence="10">
    <location>
        <position position="118"/>
    </location>
    <ligand>
        <name>S-adenosyl-L-methionine</name>
        <dbReference type="ChEBI" id="CHEBI:59789"/>
    </ligand>
</feature>
<accession>A0ABY7AKG1</accession>
<dbReference type="InterPro" id="IPR010505">
    <property type="entry name" value="MoaA_twitch"/>
</dbReference>
<evidence type="ECO:0000313" key="13">
    <source>
        <dbReference type="Proteomes" id="UP001163726"/>
    </source>
</evidence>
<dbReference type="EC" id="4.1.99.22" evidence="10"/>
<evidence type="ECO:0000256" key="3">
    <source>
        <dbReference type="ARBA" id="ARBA00022723"/>
    </source>
</evidence>
<feature type="binding site" evidence="10">
    <location>
        <position position="269"/>
    </location>
    <ligand>
        <name>[4Fe-4S] cluster</name>
        <dbReference type="ChEBI" id="CHEBI:49883"/>
        <label>2</label>
        <note>4Fe-4S-substrate</note>
    </ligand>
</feature>
<dbReference type="PROSITE" id="PS51918">
    <property type="entry name" value="RADICAL_SAM"/>
    <property type="match status" value="1"/>
</dbReference>
<feature type="binding site" evidence="10">
    <location>
        <position position="252"/>
    </location>
    <ligand>
        <name>[4Fe-4S] cluster</name>
        <dbReference type="ChEBI" id="CHEBI:49883"/>
        <label>2</label>
        <note>4Fe-4S-substrate</note>
    </ligand>
</feature>
<dbReference type="EMBL" id="CP109965">
    <property type="protein sequence ID" value="WAJ69810.1"/>
    <property type="molecule type" value="Genomic_DNA"/>
</dbReference>
<evidence type="ECO:0000256" key="7">
    <source>
        <dbReference type="ARBA" id="ARBA00023134"/>
    </source>
</evidence>
<feature type="binding site" evidence="10">
    <location>
        <position position="67"/>
    </location>
    <ligand>
        <name>S-adenosyl-L-methionine</name>
        <dbReference type="ChEBI" id="CHEBI:59789"/>
    </ligand>
</feature>
<dbReference type="SFLD" id="SFLDG01383">
    <property type="entry name" value="cyclic_pyranopterin_phosphate"/>
    <property type="match status" value="1"/>
</dbReference>
<evidence type="ECO:0000256" key="6">
    <source>
        <dbReference type="ARBA" id="ARBA00023014"/>
    </source>
</evidence>
<dbReference type="SUPFAM" id="SSF102114">
    <property type="entry name" value="Radical SAM enzymes"/>
    <property type="match status" value="1"/>
</dbReference>
<dbReference type="HAMAP" id="MF_01225_B">
    <property type="entry name" value="MoaA_B"/>
    <property type="match status" value="1"/>
</dbReference>
<feature type="binding site" evidence="10">
    <location>
        <position position="63"/>
    </location>
    <ligand>
        <name>GTP</name>
        <dbReference type="ChEBI" id="CHEBI:37565"/>
    </ligand>
</feature>
<dbReference type="InterPro" id="IPR013483">
    <property type="entry name" value="MoaA"/>
</dbReference>
<evidence type="ECO:0000256" key="8">
    <source>
        <dbReference type="ARBA" id="ARBA00023150"/>
    </source>
</evidence>
<dbReference type="Gene3D" id="3.20.20.70">
    <property type="entry name" value="Aldolase class I"/>
    <property type="match status" value="1"/>
</dbReference>
<feature type="binding site" evidence="10">
    <location>
        <position position="14"/>
    </location>
    <ligand>
        <name>GTP</name>
        <dbReference type="ChEBI" id="CHEBI:37565"/>
    </ligand>
</feature>
<dbReference type="NCBIfam" id="TIGR02666">
    <property type="entry name" value="moaA"/>
    <property type="match status" value="1"/>
</dbReference>
<keyword evidence="3 10" id="KW-0479">Metal-binding</keyword>
<feature type="binding site" evidence="10">
    <location>
        <begin position="257"/>
        <end position="259"/>
    </location>
    <ligand>
        <name>GTP</name>
        <dbReference type="ChEBI" id="CHEBI:37565"/>
    </ligand>
</feature>
<dbReference type="InterPro" id="IPR040064">
    <property type="entry name" value="MoaA-like"/>
</dbReference>
<comment type="cofactor">
    <cofactor evidence="10">
        <name>[4Fe-4S] cluster</name>
        <dbReference type="ChEBI" id="CHEBI:49883"/>
    </cofactor>
    <text evidence="10">Binds 2 [4Fe-4S] clusters. Binds 1 [4Fe-4S] cluster coordinated with 3 cysteines and an exchangeable S-adenosyl-L-methionine and 1 [4Fe-4S] cluster coordinated with 3 cysteines and the GTP-derived substrate.</text>
</comment>